<evidence type="ECO:0000313" key="2">
    <source>
        <dbReference type="EMBL" id="MDD1794339.1"/>
    </source>
</evidence>
<name>A0ABT5R2V3_9GAMM</name>
<dbReference type="SUPFAM" id="SSF47413">
    <property type="entry name" value="lambda repressor-like DNA-binding domains"/>
    <property type="match status" value="1"/>
</dbReference>
<gene>
    <name evidence="2" type="ORF">LRP50_14465</name>
</gene>
<dbReference type="InterPro" id="IPR001387">
    <property type="entry name" value="Cro/C1-type_HTH"/>
</dbReference>
<comment type="caution">
    <text evidence="2">The sequence shown here is derived from an EMBL/GenBank/DDBJ whole genome shotgun (WGS) entry which is preliminary data.</text>
</comment>
<dbReference type="PROSITE" id="PS50943">
    <property type="entry name" value="HTH_CROC1"/>
    <property type="match status" value="1"/>
</dbReference>
<evidence type="ECO:0000313" key="3">
    <source>
        <dbReference type="Proteomes" id="UP001149400"/>
    </source>
</evidence>
<reference evidence="2" key="1">
    <citation type="submission" date="2021-12" db="EMBL/GenBank/DDBJ databases">
        <title>Enterovibrio ZSDZ35 sp. nov. and Enterovibrio ZSDZ42 sp. nov., isolated from coastal seawater in Qingdao.</title>
        <authorList>
            <person name="Zhang P."/>
        </authorList>
    </citation>
    <scope>NUCLEOTIDE SEQUENCE</scope>
    <source>
        <strain evidence="2">ZSDZ42</strain>
    </source>
</reference>
<feature type="domain" description="HTH cro/C1-type" evidence="1">
    <location>
        <begin position="9"/>
        <end position="67"/>
    </location>
</feature>
<sequence length="100" mass="11047">MESPFPTRLRAARKAAGMTQQQLGINLGMDPNTASARLNQYEKGKHSPDYQTAKRLADELGVPVAYLYCDDDLLAELLLALVKLSASNQQELLDKIQKSV</sequence>
<dbReference type="Gene3D" id="1.10.260.40">
    <property type="entry name" value="lambda repressor-like DNA-binding domains"/>
    <property type="match status" value="1"/>
</dbReference>
<evidence type="ECO:0000259" key="1">
    <source>
        <dbReference type="PROSITE" id="PS50943"/>
    </source>
</evidence>
<dbReference type="SMART" id="SM00530">
    <property type="entry name" value="HTH_XRE"/>
    <property type="match status" value="1"/>
</dbReference>
<dbReference type="Proteomes" id="UP001149400">
    <property type="component" value="Unassembled WGS sequence"/>
</dbReference>
<proteinExistence type="predicted"/>
<protein>
    <submittedName>
        <fullName evidence="2">Helix-turn-helix domain-containing protein</fullName>
    </submittedName>
</protein>
<keyword evidence="3" id="KW-1185">Reference proteome</keyword>
<dbReference type="Pfam" id="PF01381">
    <property type="entry name" value="HTH_3"/>
    <property type="match status" value="1"/>
</dbReference>
<dbReference type="RefSeq" id="WP_274165169.1">
    <property type="nucleotide sequence ID" value="NZ_JAJUBC010000016.1"/>
</dbReference>
<dbReference type="InterPro" id="IPR010982">
    <property type="entry name" value="Lambda_DNA-bd_dom_sf"/>
</dbReference>
<accession>A0ABT5R2V3</accession>
<dbReference type="CDD" id="cd00093">
    <property type="entry name" value="HTH_XRE"/>
    <property type="match status" value="1"/>
</dbReference>
<dbReference type="EMBL" id="JAJUBC010000016">
    <property type="protein sequence ID" value="MDD1794339.1"/>
    <property type="molecule type" value="Genomic_DNA"/>
</dbReference>
<organism evidence="2 3">
    <name type="scientific">Enterovibrio gelatinilyticus</name>
    <dbReference type="NCBI Taxonomy" id="2899819"/>
    <lineage>
        <taxon>Bacteria</taxon>
        <taxon>Pseudomonadati</taxon>
        <taxon>Pseudomonadota</taxon>
        <taxon>Gammaproteobacteria</taxon>
        <taxon>Vibrionales</taxon>
        <taxon>Vibrionaceae</taxon>
        <taxon>Enterovibrio</taxon>
    </lineage>
</organism>